<name>A0ABX2IQR8_9RHOB</name>
<sequence>MKKYLAIAVLLIATAGTAMANSPTGIWQLHRSKTNGIDHLNVQFGACGNAVCARIIEAIGVNGRPVASYPHVGKTIIRNMVHQGGGKYAGGTIWDPRRDKTFALEMQVRGGRIRAEACANAVLCRSFRWSRIR</sequence>
<proteinExistence type="predicted"/>
<protein>
    <submittedName>
        <fullName evidence="3">DUF2147 domain-containing protein</fullName>
    </submittedName>
</protein>
<evidence type="ECO:0000256" key="1">
    <source>
        <dbReference type="SAM" id="SignalP"/>
    </source>
</evidence>
<accession>A0ABX2IQR8</accession>
<dbReference type="PANTHER" id="PTHR36919:SF2">
    <property type="entry name" value="BLL6627 PROTEIN"/>
    <property type="match status" value="1"/>
</dbReference>
<feature type="signal peptide" evidence="1">
    <location>
        <begin position="1"/>
        <end position="20"/>
    </location>
</feature>
<dbReference type="Gene3D" id="2.40.128.520">
    <property type="match status" value="1"/>
</dbReference>
<feature type="chain" id="PRO_5046522154" evidence="1">
    <location>
        <begin position="21"/>
        <end position="133"/>
    </location>
</feature>
<evidence type="ECO:0000313" key="4">
    <source>
        <dbReference type="Proteomes" id="UP000777935"/>
    </source>
</evidence>
<dbReference type="Pfam" id="PF09917">
    <property type="entry name" value="DUF2147"/>
    <property type="match status" value="1"/>
</dbReference>
<dbReference type="RefSeq" id="WP_174138057.1">
    <property type="nucleotide sequence ID" value="NZ_JABUFE010000005.1"/>
</dbReference>
<dbReference type="PANTHER" id="PTHR36919">
    <property type="entry name" value="BLR1215 PROTEIN"/>
    <property type="match status" value="1"/>
</dbReference>
<organism evidence="3 4">
    <name type="scientific">Parasulfitobacter algicola</name>
    <dbReference type="NCBI Taxonomy" id="2614809"/>
    <lineage>
        <taxon>Bacteria</taxon>
        <taxon>Pseudomonadati</taxon>
        <taxon>Pseudomonadota</taxon>
        <taxon>Alphaproteobacteria</taxon>
        <taxon>Rhodobacterales</taxon>
        <taxon>Roseobacteraceae</taxon>
        <taxon>Parasulfitobacter</taxon>
    </lineage>
</organism>
<dbReference type="Proteomes" id="UP000777935">
    <property type="component" value="Unassembled WGS sequence"/>
</dbReference>
<evidence type="ECO:0000313" key="3">
    <source>
        <dbReference type="EMBL" id="NSX55219.1"/>
    </source>
</evidence>
<feature type="domain" description="DUF2147" evidence="2">
    <location>
        <begin position="25"/>
        <end position="131"/>
    </location>
</feature>
<keyword evidence="1" id="KW-0732">Signal</keyword>
<comment type="caution">
    <text evidence="3">The sequence shown here is derived from an EMBL/GenBank/DDBJ whole genome shotgun (WGS) entry which is preliminary data.</text>
</comment>
<gene>
    <name evidence="3" type="ORF">HRQ87_10430</name>
</gene>
<dbReference type="EMBL" id="JABUFE010000005">
    <property type="protein sequence ID" value="NSX55219.1"/>
    <property type="molecule type" value="Genomic_DNA"/>
</dbReference>
<evidence type="ECO:0000259" key="2">
    <source>
        <dbReference type="Pfam" id="PF09917"/>
    </source>
</evidence>
<dbReference type="InterPro" id="IPR019223">
    <property type="entry name" value="DUF2147"/>
</dbReference>
<reference evidence="3 4" key="1">
    <citation type="submission" date="2020-06" db="EMBL/GenBank/DDBJ databases">
        <title>Sulfitobacter algicola sp. nov., isolated from green algae.</title>
        <authorList>
            <person name="Wang C."/>
        </authorList>
    </citation>
    <scope>NUCLEOTIDE SEQUENCE [LARGE SCALE GENOMIC DNA]</scope>
    <source>
        <strain evidence="3 4">1151</strain>
    </source>
</reference>
<keyword evidence="4" id="KW-1185">Reference proteome</keyword>